<evidence type="ECO:0000256" key="1">
    <source>
        <dbReference type="SAM" id="MobiDB-lite"/>
    </source>
</evidence>
<sequence length="303" mass="34236">MFQMPPPNAERCGVKLRERWLAHLGMTEAQLASKRITKPEVCWTHFPEAFFKSDERQRKAMTNETPNADGKPRRRRLRFAVFETHLHQPEDLIKEGKHAGYAIPVPCVKFEERTLDNPELRRGAPDHTVVDLDDQALSRMGKPPPSKIPRLLENHGVDPLIDSHSALEQTNASLATDTNPSGEFGTRMQVLRRELATLSASELEARTTARLKETLDLTLSNNRAMQTSYQGLLHTIREPSDKVNEMKTGDIASHANAMRSLYFSTVHQLQIDILHLHQLAQSRQQNDVAPSHDAPPLPQQPPP</sequence>
<keyword evidence="3" id="KW-1185">Reference proteome</keyword>
<protein>
    <recommendedName>
        <fullName evidence="4">THAP-type domain-containing protein</fullName>
    </recommendedName>
</protein>
<comment type="caution">
    <text evidence="2">The sequence shown here is derived from an EMBL/GenBank/DDBJ whole genome shotgun (WGS) entry which is preliminary data.</text>
</comment>
<feature type="compositionally biased region" description="Pro residues" evidence="1">
    <location>
        <begin position="293"/>
        <end position="303"/>
    </location>
</feature>
<dbReference type="InParanoid" id="A0A2R5H0R1"/>
<accession>A0A2R5H0R1</accession>
<dbReference type="AlphaFoldDB" id="A0A2R5H0R1"/>
<name>A0A2R5H0R1_9STRA</name>
<gene>
    <name evidence="2" type="ORF">FCC1311_101272</name>
</gene>
<feature type="region of interest" description="Disordered" evidence="1">
    <location>
        <begin position="54"/>
        <end position="73"/>
    </location>
</feature>
<evidence type="ECO:0000313" key="2">
    <source>
        <dbReference type="EMBL" id="GBG33904.1"/>
    </source>
</evidence>
<reference evidence="2 3" key="1">
    <citation type="submission" date="2017-12" db="EMBL/GenBank/DDBJ databases">
        <title>Sequencing, de novo assembly and annotation of complete genome of a new Thraustochytrid species, strain FCC1311.</title>
        <authorList>
            <person name="Sedici K."/>
            <person name="Godart F."/>
            <person name="Aiese Cigliano R."/>
            <person name="Sanseverino W."/>
            <person name="Barakat M."/>
            <person name="Ortet P."/>
            <person name="Marechal E."/>
            <person name="Cagnac O."/>
            <person name="Amato A."/>
        </authorList>
    </citation>
    <scope>NUCLEOTIDE SEQUENCE [LARGE SCALE GENOMIC DNA]</scope>
</reference>
<evidence type="ECO:0008006" key="4">
    <source>
        <dbReference type="Google" id="ProtNLM"/>
    </source>
</evidence>
<evidence type="ECO:0000313" key="3">
    <source>
        <dbReference type="Proteomes" id="UP000241890"/>
    </source>
</evidence>
<dbReference type="EMBL" id="BEYU01000173">
    <property type="protein sequence ID" value="GBG33904.1"/>
    <property type="molecule type" value="Genomic_DNA"/>
</dbReference>
<organism evidence="2 3">
    <name type="scientific">Hondaea fermentalgiana</name>
    <dbReference type="NCBI Taxonomy" id="2315210"/>
    <lineage>
        <taxon>Eukaryota</taxon>
        <taxon>Sar</taxon>
        <taxon>Stramenopiles</taxon>
        <taxon>Bigyra</taxon>
        <taxon>Labyrinthulomycetes</taxon>
        <taxon>Thraustochytrida</taxon>
        <taxon>Thraustochytriidae</taxon>
        <taxon>Hondaea</taxon>
    </lineage>
</organism>
<proteinExistence type="predicted"/>
<feature type="region of interest" description="Disordered" evidence="1">
    <location>
        <begin position="282"/>
        <end position="303"/>
    </location>
</feature>
<dbReference type="Proteomes" id="UP000241890">
    <property type="component" value="Unassembled WGS sequence"/>
</dbReference>